<dbReference type="AlphaFoldDB" id="A0A1N6QUB1"/>
<dbReference type="Proteomes" id="UP000186953">
    <property type="component" value="Unassembled WGS sequence"/>
</dbReference>
<protein>
    <recommendedName>
        <fullName evidence="3">DNA replication protein DnaC</fullName>
    </recommendedName>
</protein>
<name>A0A1N6QUB1_9FLAO</name>
<reference evidence="2" key="1">
    <citation type="submission" date="2017-01" db="EMBL/GenBank/DDBJ databases">
        <authorList>
            <person name="Varghese N."/>
            <person name="Submissions S."/>
        </authorList>
    </citation>
    <scope>NUCLEOTIDE SEQUENCE [LARGE SCALE GENOMIC DNA]</scope>
    <source>
        <strain evidence="2">DSM 15366</strain>
    </source>
</reference>
<evidence type="ECO:0000313" key="1">
    <source>
        <dbReference type="EMBL" id="SIQ20201.1"/>
    </source>
</evidence>
<dbReference type="OrthoDB" id="835620at2"/>
<dbReference type="RefSeq" id="WP_076547203.1">
    <property type="nucleotide sequence ID" value="NZ_FTMA01000001.1"/>
</dbReference>
<sequence>MSNSKPHIITEGVTQYRLGELNGNCISYDFDKILVYLDAKGKLLFGKKFKIYKDDREILYKLCNYFIRNREVCEKFNIDVNKGLLLSGPVGCGKTSLMKLFRYIVPHQKPYKIIPTRNIVFSFNHIGYKTIEDYGNGQYFCFDDLGVEPTGRHFGKDCNVIGEVILSRYELFVNHKVKTHATTNLNAAELEELYGNRVRSRMRQLFNLVAFDNRSKDKRT</sequence>
<dbReference type="SUPFAM" id="SSF52540">
    <property type="entry name" value="P-loop containing nucleoside triphosphate hydrolases"/>
    <property type="match status" value="1"/>
</dbReference>
<evidence type="ECO:0008006" key="3">
    <source>
        <dbReference type="Google" id="ProtNLM"/>
    </source>
</evidence>
<dbReference type="InterPro" id="IPR027417">
    <property type="entry name" value="P-loop_NTPase"/>
</dbReference>
<dbReference type="STRING" id="228959.SAMN05421797_1011028"/>
<organism evidence="1 2">
    <name type="scientific">Maribacter ulvicola</name>
    <dbReference type="NCBI Taxonomy" id="228959"/>
    <lineage>
        <taxon>Bacteria</taxon>
        <taxon>Pseudomonadati</taxon>
        <taxon>Bacteroidota</taxon>
        <taxon>Flavobacteriia</taxon>
        <taxon>Flavobacteriales</taxon>
        <taxon>Flavobacteriaceae</taxon>
        <taxon>Maribacter</taxon>
    </lineage>
</organism>
<accession>A0A1N6QUB1</accession>
<dbReference type="EMBL" id="FTMA01000001">
    <property type="protein sequence ID" value="SIQ20201.1"/>
    <property type="molecule type" value="Genomic_DNA"/>
</dbReference>
<gene>
    <name evidence="1" type="ORF">SAMN05421797_1011028</name>
</gene>
<proteinExistence type="predicted"/>
<dbReference type="Gene3D" id="3.40.50.300">
    <property type="entry name" value="P-loop containing nucleotide triphosphate hydrolases"/>
    <property type="match status" value="1"/>
</dbReference>
<evidence type="ECO:0000313" key="2">
    <source>
        <dbReference type="Proteomes" id="UP000186953"/>
    </source>
</evidence>
<keyword evidence="2" id="KW-1185">Reference proteome</keyword>